<dbReference type="Pfam" id="PF00188">
    <property type="entry name" value="CAP"/>
    <property type="match status" value="1"/>
</dbReference>
<proteinExistence type="predicted"/>
<feature type="region of interest" description="Disordered" evidence="1">
    <location>
        <begin position="180"/>
        <end position="243"/>
    </location>
</feature>
<dbReference type="InterPro" id="IPR035940">
    <property type="entry name" value="CAP_sf"/>
</dbReference>
<dbReference type="Gene3D" id="3.40.33.10">
    <property type="entry name" value="CAP"/>
    <property type="match status" value="1"/>
</dbReference>
<dbReference type="PANTHER" id="PTHR10334">
    <property type="entry name" value="CYSTEINE-RICH SECRETORY PROTEIN-RELATED"/>
    <property type="match status" value="1"/>
</dbReference>
<dbReference type="SMART" id="SM00198">
    <property type="entry name" value="SCP"/>
    <property type="match status" value="1"/>
</dbReference>
<name>A0A0N5BZC2_STREA</name>
<feature type="compositionally biased region" description="Low complexity" evidence="1">
    <location>
        <begin position="180"/>
        <end position="207"/>
    </location>
</feature>
<evidence type="ECO:0000313" key="4">
    <source>
        <dbReference type="WBParaSite" id="SPAL_0001111500.1"/>
    </source>
</evidence>
<evidence type="ECO:0000313" key="3">
    <source>
        <dbReference type="Proteomes" id="UP000046392"/>
    </source>
</evidence>
<feature type="region of interest" description="Disordered" evidence="1">
    <location>
        <begin position="106"/>
        <end position="162"/>
    </location>
</feature>
<dbReference type="InterPro" id="IPR001283">
    <property type="entry name" value="CRISP-related"/>
</dbReference>
<accession>A0A0N5BZC2</accession>
<evidence type="ECO:0000256" key="1">
    <source>
        <dbReference type="SAM" id="MobiDB-lite"/>
    </source>
</evidence>
<keyword evidence="3" id="KW-1185">Reference proteome</keyword>
<feature type="compositionally biased region" description="Low complexity" evidence="1">
    <location>
        <begin position="150"/>
        <end position="162"/>
    </location>
</feature>
<dbReference type="WBParaSite" id="SPAL_0001111500.1">
    <property type="protein sequence ID" value="SPAL_0001111500.1"/>
    <property type="gene ID" value="SPAL_0001111500"/>
</dbReference>
<dbReference type="AlphaFoldDB" id="A0A0N5BZC2"/>
<dbReference type="SUPFAM" id="SSF55797">
    <property type="entry name" value="PR-1-like"/>
    <property type="match status" value="1"/>
</dbReference>
<dbReference type="Proteomes" id="UP000046392">
    <property type="component" value="Unplaced"/>
</dbReference>
<dbReference type="InterPro" id="IPR014044">
    <property type="entry name" value="CAP_dom"/>
</dbReference>
<organism evidence="3 4">
    <name type="scientific">Strongyloides papillosus</name>
    <name type="common">Intestinal threadworm</name>
    <dbReference type="NCBI Taxonomy" id="174720"/>
    <lineage>
        <taxon>Eukaryota</taxon>
        <taxon>Metazoa</taxon>
        <taxon>Ecdysozoa</taxon>
        <taxon>Nematoda</taxon>
        <taxon>Chromadorea</taxon>
        <taxon>Rhabditida</taxon>
        <taxon>Tylenchina</taxon>
        <taxon>Panagrolaimomorpha</taxon>
        <taxon>Strongyloidoidea</taxon>
        <taxon>Strongyloididae</taxon>
        <taxon>Strongyloides</taxon>
    </lineage>
</organism>
<protein>
    <submittedName>
        <fullName evidence="4">SCP domain-containing protein</fullName>
    </submittedName>
</protein>
<sequence>MRYYILFLPSISILLPQNPPTMPSKRGSYVKKISPPLLPAKQYNYVMPNEHEVIRPQSIVHYEVKLYHSKIGSIFYECNGVTFPNQLQAEKYCLMLNNYELKKAKQNQQHRTSINKNHRNSLLRSNSDLSNKKKTILRVSGSLTERKHSSSGSRNSLLGLSRSSSSQSLAESSKHLTLVRNGVSGSNNGLSSRRGSAFGSNNDLSSGGDSGFGSTKDLSSRRNSISGSTNDLSGKIRSSSLERRNSLSSSREILKNKVIDNEIYEESFDKKIKKKSKSYQIWLKVWKNCNFKCISENYYDGYRQHALLEMNMYRLHHGVNILELSPKLTEIAQELVEQYLITQALDTKLYTNYGILYGKSTIISASTIIKHFYETNAKYSFYFNKPNSEAAYSFAQIVWKSTTQLGIGVQHDSGYLFVVCVFYPKGNKKKEYGKNVYRWKG</sequence>
<evidence type="ECO:0000259" key="2">
    <source>
        <dbReference type="SMART" id="SM00198"/>
    </source>
</evidence>
<feature type="compositionally biased region" description="Polar residues" evidence="1">
    <location>
        <begin position="221"/>
        <end position="232"/>
    </location>
</feature>
<reference evidence="4" key="1">
    <citation type="submission" date="2017-02" db="UniProtKB">
        <authorList>
            <consortium name="WormBaseParasite"/>
        </authorList>
    </citation>
    <scope>IDENTIFICATION</scope>
</reference>
<feature type="domain" description="SCP" evidence="2">
    <location>
        <begin position="301"/>
        <end position="430"/>
    </location>
</feature>